<keyword evidence="2" id="KW-1185">Reference proteome</keyword>
<organism evidence="1 2">
    <name type="scientific">Phytophthora sojae (strain P6497)</name>
    <name type="common">Soybean stem and root rot agent</name>
    <name type="synonym">Phytophthora megasperma f. sp. glycines</name>
    <dbReference type="NCBI Taxonomy" id="1094619"/>
    <lineage>
        <taxon>Eukaryota</taxon>
        <taxon>Sar</taxon>
        <taxon>Stramenopiles</taxon>
        <taxon>Oomycota</taxon>
        <taxon>Peronosporomycetes</taxon>
        <taxon>Peronosporales</taxon>
        <taxon>Peronosporaceae</taxon>
        <taxon>Phytophthora</taxon>
    </lineage>
</organism>
<reference evidence="1 2" key="1">
    <citation type="journal article" date="2006" name="Science">
        <title>Phytophthora genome sequences uncover evolutionary origins and mechanisms of pathogenesis.</title>
        <authorList>
            <person name="Tyler B.M."/>
            <person name="Tripathy S."/>
            <person name="Zhang X."/>
            <person name="Dehal P."/>
            <person name="Jiang R.H."/>
            <person name="Aerts A."/>
            <person name="Arredondo F.D."/>
            <person name="Baxter L."/>
            <person name="Bensasson D."/>
            <person name="Beynon J.L."/>
            <person name="Chapman J."/>
            <person name="Damasceno C.M."/>
            <person name="Dorrance A.E."/>
            <person name="Dou D."/>
            <person name="Dickerman A.W."/>
            <person name="Dubchak I.L."/>
            <person name="Garbelotto M."/>
            <person name="Gijzen M."/>
            <person name="Gordon S.G."/>
            <person name="Govers F."/>
            <person name="Grunwald N.J."/>
            <person name="Huang W."/>
            <person name="Ivors K.L."/>
            <person name="Jones R.W."/>
            <person name="Kamoun S."/>
            <person name="Krampis K."/>
            <person name="Lamour K.H."/>
            <person name="Lee M.K."/>
            <person name="McDonald W.H."/>
            <person name="Medina M."/>
            <person name="Meijer H.J."/>
            <person name="Nordberg E.K."/>
            <person name="Maclean D.J."/>
            <person name="Ospina-Giraldo M.D."/>
            <person name="Morris P.F."/>
            <person name="Phuntumart V."/>
            <person name="Putnam N.H."/>
            <person name="Rash S."/>
            <person name="Rose J.K."/>
            <person name="Sakihama Y."/>
            <person name="Salamov A.A."/>
            <person name="Savidor A."/>
            <person name="Scheuring C.F."/>
            <person name="Smith B.M."/>
            <person name="Sobral B.W."/>
            <person name="Terry A."/>
            <person name="Torto-Alalibo T.A."/>
            <person name="Win J."/>
            <person name="Xu Z."/>
            <person name="Zhang H."/>
            <person name="Grigoriev I.V."/>
            <person name="Rokhsar D.S."/>
            <person name="Boore J.L."/>
        </authorList>
    </citation>
    <scope>NUCLEOTIDE SEQUENCE [LARGE SCALE GENOMIC DNA]</scope>
    <source>
        <strain evidence="1 2">P6497</strain>
    </source>
</reference>
<dbReference type="GeneID" id="20642186"/>
<sequence length="404" mass="44480">MDRLGGEHSEKMMSTWEFLQPWHAVLRESAVQPNCIAADASVRIELCCGVRVNVHTAAHSILIVVLVEEDSRRLREAIELFTLLSFVDNEAFVKLTTSPGYQLNGDFYVAKWRLFFLGALSASDATATETSLTWGDLLGCYKDPWEHSPEFRDAAHKIVAMGLEKAVGAFEPINFSIWWSCSSRAGKLSGTQGYEQSVGELNAVSAKLRSFPSGVWRDQVGLPFSERRCLFSACSAVAEMDSRPTLTSLCMKWMTSKRWPWLIYCLQCRASGIGATDTAVSTLTIRENQLTKADMSAIAAVLETRYPLPAGGEGIAYGFANVEEGAQLWPHGLPEHANNALVTSSKFRCRASYDAATNGGFVDLVVPGYGICKTRLGESTRFIPDRTSPPPPVKKNRFCEGLDL</sequence>
<proteinExistence type="predicted"/>
<dbReference type="Proteomes" id="UP000002640">
    <property type="component" value="Unassembled WGS sequence"/>
</dbReference>
<dbReference type="InParanoid" id="G4ZT66"/>
<name>G4ZT66_PHYSP</name>
<evidence type="ECO:0000313" key="1">
    <source>
        <dbReference type="EMBL" id="EGZ13098.1"/>
    </source>
</evidence>
<gene>
    <name evidence="1" type="ORF">PHYSODRAFT_302847</name>
</gene>
<protein>
    <submittedName>
        <fullName evidence="1">Uncharacterized protein</fullName>
    </submittedName>
</protein>
<dbReference type="AlphaFoldDB" id="G4ZT66"/>
<dbReference type="EMBL" id="JH159156">
    <property type="protein sequence ID" value="EGZ13098.1"/>
    <property type="molecule type" value="Genomic_DNA"/>
</dbReference>
<dbReference type="RefSeq" id="XP_009530527.1">
    <property type="nucleotide sequence ID" value="XM_009532232.1"/>
</dbReference>
<accession>G4ZT66</accession>
<evidence type="ECO:0000313" key="2">
    <source>
        <dbReference type="Proteomes" id="UP000002640"/>
    </source>
</evidence>
<dbReference type="KEGG" id="psoj:PHYSODRAFT_302847"/>